<comment type="similarity">
    <text evidence="1 5">Belongs to the peptidase S41A family.</text>
</comment>
<dbReference type="GO" id="GO:0007165">
    <property type="term" value="P:signal transduction"/>
    <property type="evidence" value="ECO:0007669"/>
    <property type="project" value="TreeGrafter"/>
</dbReference>
<dbReference type="SUPFAM" id="SSF52096">
    <property type="entry name" value="ClpP/crotonase"/>
    <property type="match status" value="1"/>
</dbReference>
<evidence type="ECO:0000256" key="3">
    <source>
        <dbReference type="ARBA" id="ARBA00022801"/>
    </source>
</evidence>
<evidence type="ECO:0000313" key="8">
    <source>
        <dbReference type="EMBL" id="EFQ04129.1"/>
    </source>
</evidence>
<dbReference type="MEROPS" id="S41.004"/>
<name>E2ZCE2_9FIRM</name>
<evidence type="ECO:0000256" key="1">
    <source>
        <dbReference type="ARBA" id="ARBA00009179"/>
    </source>
</evidence>
<reference evidence="8 9" key="1">
    <citation type="submission" date="2010-08" db="EMBL/GenBank/DDBJ databases">
        <authorList>
            <person name="Weinstock G."/>
            <person name="Sodergren E."/>
            <person name="Clifton S."/>
            <person name="Fulton L."/>
            <person name="Fulton B."/>
            <person name="Courtney L."/>
            <person name="Fronick C."/>
            <person name="Harrison M."/>
            <person name="Strong C."/>
            <person name="Farmer C."/>
            <person name="Delahaunty K."/>
            <person name="Markovic C."/>
            <person name="Hall O."/>
            <person name="Minx P."/>
            <person name="Tomlinson C."/>
            <person name="Mitreva M."/>
            <person name="Hou S."/>
            <person name="Chen J."/>
            <person name="Wollam A."/>
            <person name="Pepin K.H."/>
            <person name="Johnson M."/>
            <person name="Bhonagiri V."/>
            <person name="Zhang X."/>
            <person name="Suruliraj S."/>
            <person name="Warren W."/>
            <person name="Chinwalla A."/>
            <person name="Mardis E.R."/>
            <person name="Wilson R.K."/>
        </authorList>
    </citation>
    <scope>NUCLEOTIDE SEQUENCE [LARGE SCALE GENOMIC DNA]</scope>
    <source>
        <strain evidence="8 9">F0359</strain>
    </source>
</reference>
<dbReference type="RefSeq" id="WP_006942478.1">
    <property type="nucleotide sequence ID" value="NZ_GL538208.1"/>
</dbReference>
<dbReference type="OrthoDB" id="9812068at2"/>
<keyword evidence="2 5" id="KW-0645">Protease</keyword>
<dbReference type="InterPro" id="IPR036034">
    <property type="entry name" value="PDZ_sf"/>
</dbReference>
<dbReference type="InterPro" id="IPR041489">
    <property type="entry name" value="PDZ_6"/>
</dbReference>
<dbReference type="HOGENOM" id="CLU_017295_3_2_9"/>
<dbReference type="PANTHER" id="PTHR32060:SF30">
    <property type="entry name" value="CARBOXY-TERMINAL PROCESSING PROTEASE CTPA"/>
    <property type="match status" value="1"/>
</dbReference>
<dbReference type="EMBL" id="AECS01000037">
    <property type="protein sequence ID" value="EFQ04129.1"/>
    <property type="molecule type" value="Genomic_DNA"/>
</dbReference>
<dbReference type="EC" id="3.4.21.-" evidence="8"/>
<dbReference type="Gene3D" id="3.30.750.44">
    <property type="match status" value="1"/>
</dbReference>
<evidence type="ECO:0000313" key="9">
    <source>
        <dbReference type="Proteomes" id="UP000003195"/>
    </source>
</evidence>
<feature type="transmembrane region" description="Helical" evidence="6">
    <location>
        <begin position="7"/>
        <end position="33"/>
    </location>
</feature>
<dbReference type="PANTHER" id="PTHR32060">
    <property type="entry name" value="TAIL-SPECIFIC PROTEASE"/>
    <property type="match status" value="1"/>
</dbReference>
<keyword evidence="4 5" id="KW-0720">Serine protease</keyword>
<dbReference type="GO" id="GO:0004175">
    <property type="term" value="F:endopeptidase activity"/>
    <property type="evidence" value="ECO:0007669"/>
    <property type="project" value="TreeGrafter"/>
</dbReference>
<dbReference type="Gene3D" id="3.90.226.10">
    <property type="entry name" value="2-enoyl-CoA Hydratase, Chain A, domain 1"/>
    <property type="match status" value="1"/>
</dbReference>
<dbReference type="InterPro" id="IPR004447">
    <property type="entry name" value="Peptidase_S41A"/>
</dbReference>
<dbReference type="GO" id="GO:0030288">
    <property type="term" value="C:outer membrane-bounded periplasmic space"/>
    <property type="evidence" value="ECO:0007669"/>
    <property type="project" value="TreeGrafter"/>
</dbReference>
<accession>E2ZCE2</accession>
<dbReference type="SMART" id="SM00228">
    <property type="entry name" value="PDZ"/>
    <property type="match status" value="1"/>
</dbReference>
<dbReference type="GO" id="GO:0008236">
    <property type="term" value="F:serine-type peptidase activity"/>
    <property type="evidence" value="ECO:0007669"/>
    <property type="project" value="UniProtKB-KW"/>
</dbReference>
<dbReference type="SMART" id="SM00245">
    <property type="entry name" value="TSPc"/>
    <property type="match status" value="1"/>
</dbReference>
<evidence type="ECO:0000256" key="4">
    <source>
        <dbReference type="ARBA" id="ARBA00022825"/>
    </source>
</evidence>
<dbReference type="InterPro" id="IPR055210">
    <property type="entry name" value="CtpA/B_N"/>
</dbReference>
<feature type="domain" description="PDZ" evidence="7">
    <location>
        <begin position="99"/>
        <end position="156"/>
    </location>
</feature>
<dbReference type="eggNOG" id="COG0793">
    <property type="taxonomic scope" value="Bacteria"/>
</dbReference>
<keyword evidence="6" id="KW-0472">Membrane</keyword>
<evidence type="ECO:0000256" key="2">
    <source>
        <dbReference type="ARBA" id="ARBA00022670"/>
    </source>
</evidence>
<protein>
    <submittedName>
        <fullName evidence="8">Peptidase, S41 family</fullName>
        <ecNumber evidence="8">3.4.21.-</ecNumber>
    </submittedName>
</protein>
<dbReference type="NCBIfam" id="TIGR00225">
    <property type="entry name" value="prc"/>
    <property type="match status" value="1"/>
</dbReference>
<dbReference type="CDD" id="cd06782">
    <property type="entry name" value="cpPDZ_CPP-like"/>
    <property type="match status" value="1"/>
</dbReference>
<evidence type="ECO:0000256" key="6">
    <source>
        <dbReference type="SAM" id="Phobius"/>
    </source>
</evidence>
<dbReference type="Proteomes" id="UP000003195">
    <property type="component" value="Unassembled WGS sequence"/>
</dbReference>
<keyword evidence="6" id="KW-0812">Transmembrane</keyword>
<evidence type="ECO:0000259" key="7">
    <source>
        <dbReference type="PROSITE" id="PS50106"/>
    </source>
</evidence>
<dbReference type="STRING" id="706434.HMPREF9429_01314"/>
<evidence type="ECO:0000256" key="5">
    <source>
        <dbReference type="RuleBase" id="RU004404"/>
    </source>
</evidence>
<dbReference type="InterPro" id="IPR001478">
    <property type="entry name" value="PDZ"/>
</dbReference>
<dbReference type="CDD" id="cd07560">
    <property type="entry name" value="Peptidase_S41_CPP"/>
    <property type="match status" value="1"/>
</dbReference>
<dbReference type="InterPro" id="IPR029045">
    <property type="entry name" value="ClpP/crotonase-like_dom_sf"/>
</dbReference>
<dbReference type="GO" id="GO:0006508">
    <property type="term" value="P:proteolysis"/>
    <property type="evidence" value="ECO:0007669"/>
    <property type="project" value="UniProtKB-KW"/>
</dbReference>
<comment type="caution">
    <text evidence="8">The sequence shown here is derived from an EMBL/GenBank/DDBJ whole genome shotgun (WGS) entry which is preliminary data.</text>
</comment>
<dbReference type="Pfam" id="PF22694">
    <property type="entry name" value="CtpB_N-like"/>
    <property type="match status" value="1"/>
</dbReference>
<dbReference type="Pfam" id="PF03572">
    <property type="entry name" value="Peptidase_S41"/>
    <property type="match status" value="1"/>
</dbReference>
<dbReference type="InterPro" id="IPR005151">
    <property type="entry name" value="Tail-specific_protease"/>
</dbReference>
<dbReference type="SUPFAM" id="SSF50156">
    <property type="entry name" value="PDZ domain-like"/>
    <property type="match status" value="1"/>
</dbReference>
<sequence>MKVRKVLLRIIASVLALFFTANVLICSLSYAYLGDPLGLFKIIRVAQIVNNHYVSGVDGKSLLSGALEGLVATLDDRHTLYLGGDDFREFTESTNAAYGGIGIYLSQTDEKKPFVAGLMEGMPAEAAGLERGDIITAVNGESVDSMKLEDISKRIRGPVGTNVTLTVSRNGEERDFDVVRKEITIKTVASRMMENKVGYIRIASFSSGTAEEFAEAYKALKEDGMTGLIVDVRNNPGGLVDQAAGVADYLLPEGSTVVTFSQRNDEDQVFTTKAAGVKIPLVVLVNENSASASEILAGDVQDLHAGVIIGTKTYGKGTVQAVYPVDDDSAVKVTIAKYKTASGREVDGTGIEPDVVVPLEANDNTDYQLQKALETIQSMQENR</sequence>
<dbReference type="Gene3D" id="2.30.42.10">
    <property type="match status" value="1"/>
</dbReference>
<keyword evidence="3 5" id="KW-0378">Hydrolase</keyword>
<dbReference type="AlphaFoldDB" id="E2ZCE2"/>
<organism evidence="8 9">
    <name type="scientific">Megasphaera micronuciformis F0359</name>
    <dbReference type="NCBI Taxonomy" id="706434"/>
    <lineage>
        <taxon>Bacteria</taxon>
        <taxon>Bacillati</taxon>
        <taxon>Bacillota</taxon>
        <taxon>Negativicutes</taxon>
        <taxon>Veillonellales</taxon>
        <taxon>Veillonellaceae</taxon>
        <taxon>Megasphaera</taxon>
    </lineage>
</organism>
<dbReference type="Pfam" id="PF17820">
    <property type="entry name" value="PDZ_6"/>
    <property type="match status" value="1"/>
</dbReference>
<dbReference type="PROSITE" id="PS50106">
    <property type="entry name" value="PDZ"/>
    <property type="match status" value="1"/>
</dbReference>
<keyword evidence="6" id="KW-1133">Transmembrane helix</keyword>
<proteinExistence type="inferred from homology"/>
<keyword evidence="9" id="KW-1185">Reference proteome</keyword>
<gene>
    <name evidence="8" type="ORF">HMPREF9429_01314</name>
</gene>